<gene>
    <name evidence="1" type="ORF">K8U81_09040</name>
</gene>
<evidence type="ECO:0000313" key="1">
    <source>
        <dbReference type="EMBL" id="HJF08317.1"/>
    </source>
</evidence>
<proteinExistence type="predicted"/>
<dbReference type="Proteomes" id="UP000718012">
    <property type="component" value="Unassembled WGS sequence"/>
</dbReference>
<dbReference type="AlphaFoldDB" id="A0A921FDU6"/>
<comment type="caution">
    <text evidence="1">The sequence shown here is derived from an EMBL/GenBank/DDBJ whole genome shotgun (WGS) entry which is preliminary data.</text>
</comment>
<reference evidence="1" key="1">
    <citation type="journal article" date="2021" name="PeerJ">
        <title>Extensive microbial diversity within the chicken gut microbiome revealed by metagenomics and culture.</title>
        <authorList>
            <person name="Gilroy R."/>
            <person name="Ravi A."/>
            <person name="Getino M."/>
            <person name="Pursley I."/>
            <person name="Horton D.L."/>
            <person name="Alikhan N.F."/>
            <person name="Baker D."/>
            <person name="Gharbi K."/>
            <person name="Hall N."/>
            <person name="Watson M."/>
            <person name="Adriaenssens E.M."/>
            <person name="Foster-Nyarko E."/>
            <person name="Jarju S."/>
            <person name="Secka A."/>
            <person name="Antonio M."/>
            <person name="Oren A."/>
            <person name="Chaudhuri R.R."/>
            <person name="La Ragione R."/>
            <person name="Hildebrand F."/>
            <person name="Pallen M.J."/>
        </authorList>
    </citation>
    <scope>NUCLEOTIDE SEQUENCE</scope>
    <source>
        <strain evidence="1">CHK165-8395</strain>
    </source>
</reference>
<dbReference type="EMBL" id="DYXD01000205">
    <property type="protein sequence ID" value="HJF08317.1"/>
    <property type="molecule type" value="Genomic_DNA"/>
</dbReference>
<evidence type="ECO:0000313" key="2">
    <source>
        <dbReference type="Proteomes" id="UP000718012"/>
    </source>
</evidence>
<name>A0A921FDU6_9BACT</name>
<organism evidence="1 2">
    <name type="scientific">Phocaeicola coprocola</name>
    <dbReference type="NCBI Taxonomy" id="310298"/>
    <lineage>
        <taxon>Bacteria</taxon>
        <taxon>Pseudomonadati</taxon>
        <taxon>Bacteroidota</taxon>
        <taxon>Bacteroidia</taxon>
        <taxon>Bacteroidales</taxon>
        <taxon>Bacteroidaceae</taxon>
        <taxon>Phocaeicola</taxon>
    </lineage>
</organism>
<reference evidence="1" key="2">
    <citation type="submission" date="2021-09" db="EMBL/GenBank/DDBJ databases">
        <authorList>
            <person name="Gilroy R."/>
        </authorList>
    </citation>
    <scope>NUCLEOTIDE SEQUENCE</scope>
    <source>
        <strain evidence="1">CHK165-8395</strain>
    </source>
</reference>
<sequence length="92" mass="10715">MSYPLSFHCLLWASGAHKKAILYQSRSKWWRDAILSFFQGSLSFPADSFRFICPNISGKRYLCTYNAELYMIIEDRDNVKRLIAEKEGGQVE</sequence>
<accession>A0A921FDU6</accession>
<feature type="non-terminal residue" evidence="1">
    <location>
        <position position="92"/>
    </location>
</feature>
<protein>
    <submittedName>
        <fullName evidence="1">Uncharacterized protein</fullName>
    </submittedName>
</protein>